<evidence type="ECO:0000259" key="2">
    <source>
        <dbReference type="Pfam" id="PF13699"/>
    </source>
</evidence>
<keyword evidence="4" id="KW-1185">Reference proteome</keyword>
<dbReference type="Proteomes" id="UP001317870">
    <property type="component" value="Chromosome"/>
</dbReference>
<name>A0ABM8D158_9NOCA</name>
<feature type="compositionally biased region" description="Polar residues" evidence="1">
    <location>
        <begin position="220"/>
        <end position="248"/>
    </location>
</feature>
<protein>
    <recommendedName>
        <fullName evidence="2">eCIS core domain-containing protein</fullName>
    </recommendedName>
</protein>
<dbReference type="EMBL" id="AP026978">
    <property type="protein sequence ID" value="BDU01044.1"/>
    <property type="molecule type" value="Genomic_DNA"/>
</dbReference>
<dbReference type="InterPro" id="IPR036737">
    <property type="entry name" value="OmpA-like_sf"/>
</dbReference>
<evidence type="ECO:0000313" key="3">
    <source>
        <dbReference type="EMBL" id="BDU01044.1"/>
    </source>
</evidence>
<sequence>MQAQTEEPNAGLTSTAAPRFGNDSNCIATGLRTAYPPLQTKLKVNAPGDKYEQEADRISEKLMRMEVPDRTHATPPAIQRATTGFREEPAATYLQRLCTDYEEEALERKVVSKYATVGGVQTLTRAEANVKAVSGGYPLTREQREFFEPRFGVDLSRVRIHTDWSADSAARSVGALAFTQSSDIYFRNDQYSPDSFSGRKLLAHELTHVIQQGAVPEIGNPSSNGDSIQQRSTDPSTVDRQPNDESASVESGACCASCASGRLCEDDQRTGLKRPSSIGTTHGGVLQRACGPAGIGSPSGCIGSSESWRDDAVPYRFDAGCDSFRPGERARLAAEGVAAVQAGRVLAVDGYASTEGESWFNVDLSCARALQAASVLANAGARVAGVYSHGPVTGDAYLRRSVVVRSTSDQRRNPLQLTGKQLASPQFPQVCRPATGIGNTDCGTYAMENWWLPQAYVHNATCACQETPNDPKANCIRKFLQDRVSRVNREKKVEAAHWLGALMTGHVSKGAYINYVQLNLTPMIYQDHVDAYGTCCCPAGPAPLAAWRGVTTIPLPCSLVGWSIRQYGSCHATPGKW</sequence>
<evidence type="ECO:0000313" key="4">
    <source>
        <dbReference type="Proteomes" id="UP001317870"/>
    </source>
</evidence>
<feature type="domain" description="eCIS core" evidence="2">
    <location>
        <begin position="138"/>
        <end position="213"/>
    </location>
</feature>
<dbReference type="InterPro" id="IPR025295">
    <property type="entry name" value="eCIS_core_dom"/>
</dbReference>
<reference evidence="3 4" key="1">
    <citation type="submission" date="2022-11" db="EMBL/GenBank/DDBJ databases">
        <title>Genome Sequencing of Nocardia sp. ON39_IFM12276 and assembly.</title>
        <authorList>
            <person name="Shimojima M."/>
            <person name="Toyokawa M."/>
            <person name="Uesaka K."/>
        </authorList>
    </citation>
    <scope>NUCLEOTIDE SEQUENCE [LARGE SCALE GENOMIC DNA]</scope>
    <source>
        <strain evidence="3 4">IFM 12276</strain>
    </source>
</reference>
<gene>
    <name evidence="3" type="ORF">IFM12276_40720</name>
</gene>
<evidence type="ECO:0000256" key="1">
    <source>
        <dbReference type="SAM" id="MobiDB-lite"/>
    </source>
</evidence>
<feature type="region of interest" description="Disordered" evidence="1">
    <location>
        <begin position="1"/>
        <end position="21"/>
    </location>
</feature>
<dbReference type="SUPFAM" id="SSF103088">
    <property type="entry name" value="OmpA-like"/>
    <property type="match status" value="1"/>
</dbReference>
<feature type="region of interest" description="Disordered" evidence="1">
    <location>
        <begin position="213"/>
        <end position="248"/>
    </location>
</feature>
<organism evidence="3 4">
    <name type="scientific">Nocardia sputorum</name>
    <dbReference type="NCBI Taxonomy" id="2984338"/>
    <lineage>
        <taxon>Bacteria</taxon>
        <taxon>Bacillati</taxon>
        <taxon>Actinomycetota</taxon>
        <taxon>Actinomycetes</taxon>
        <taxon>Mycobacteriales</taxon>
        <taxon>Nocardiaceae</taxon>
        <taxon>Nocardia</taxon>
    </lineage>
</organism>
<proteinExistence type="predicted"/>
<accession>A0ABM8D158</accession>
<dbReference type="Pfam" id="PF13699">
    <property type="entry name" value="eCIS_core"/>
    <property type="match status" value="1"/>
</dbReference>